<comment type="caution">
    <text evidence="2">The sequence shown here is derived from an EMBL/GenBank/DDBJ whole genome shotgun (WGS) entry which is preliminary data.</text>
</comment>
<gene>
    <name evidence="2" type="ORF">Tco_0824435</name>
</gene>
<dbReference type="EMBL" id="BQNB010012412">
    <property type="protein sequence ID" value="GJT03266.1"/>
    <property type="molecule type" value="Genomic_DNA"/>
</dbReference>
<evidence type="ECO:0000256" key="1">
    <source>
        <dbReference type="SAM" id="MobiDB-lite"/>
    </source>
</evidence>
<dbReference type="Proteomes" id="UP001151760">
    <property type="component" value="Unassembled WGS sequence"/>
</dbReference>
<protein>
    <submittedName>
        <fullName evidence="2">Uncharacterized protein</fullName>
    </submittedName>
</protein>
<accession>A0ABQ5ALS5</accession>
<reference evidence="2" key="2">
    <citation type="submission" date="2022-01" db="EMBL/GenBank/DDBJ databases">
        <authorList>
            <person name="Yamashiro T."/>
            <person name="Shiraishi A."/>
            <person name="Satake H."/>
            <person name="Nakayama K."/>
        </authorList>
    </citation>
    <scope>NUCLEOTIDE SEQUENCE</scope>
</reference>
<reference evidence="2" key="1">
    <citation type="journal article" date="2022" name="Int. J. Mol. Sci.">
        <title>Draft Genome of Tanacetum Coccineum: Genomic Comparison of Closely Related Tanacetum-Family Plants.</title>
        <authorList>
            <person name="Yamashiro T."/>
            <person name="Shiraishi A."/>
            <person name="Nakayama K."/>
            <person name="Satake H."/>
        </authorList>
    </citation>
    <scope>NUCLEOTIDE SEQUENCE</scope>
</reference>
<name>A0ABQ5ALS5_9ASTR</name>
<organism evidence="2 3">
    <name type="scientific">Tanacetum coccineum</name>
    <dbReference type="NCBI Taxonomy" id="301880"/>
    <lineage>
        <taxon>Eukaryota</taxon>
        <taxon>Viridiplantae</taxon>
        <taxon>Streptophyta</taxon>
        <taxon>Embryophyta</taxon>
        <taxon>Tracheophyta</taxon>
        <taxon>Spermatophyta</taxon>
        <taxon>Magnoliopsida</taxon>
        <taxon>eudicotyledons</taxon>
        <taxon>Gunneridae</taxon>
        <taxon>Pentapetalae</taxon>
        <taxon>asterids</taxon>
        <taxon>campanulids</taxon>
        <taxon>Asterales</taxon>
        <taxon>Asteraceae</taxon>
        <taxon>Asteroideae</taxon>
        <taxon>Anthemideae</taxon>
        <taxon>Anthemidinae</taxon>
        <taxon>Tanacetum</taxon>
    </lineage>
</organism>
<proteinExistence type="predicted"/>
<feature type="region of interest" description="Disordered" evidence="1">
    <location>
        <begin position="388"/>
        <end position="417"/>
    </location>
</feature>
<evidence type="ECO:0000313" key="2">
    <source>
        <dbReference type="EMBL" id="GJT03266.1"/>
    </source>
</evidence>
<sequence length="417" mass="47128">MVKCLTGKLLNMAIWYDEDIHSLRSIETEFPAIVFNDRLTSEDALSCEPTVSSLNDNENDFRISFDESDDEDYTVIFDKNSFSYKIILANDLKTDSENDNEKVNMPLFPSPESTVSCIDDLDFFKEFENKFPVIVYNDALTSKSNFLTEPTLSPHHIDKFDLKDETSLSEHDEEEQNILYFNDLFPFNIIYPDMALPPLDQMHQYLRFEGLQYTDADIVDFEKRLARIYMREVHRVQVFDFGGLPDLMAKGLSGSMLMEYRDAQGQKEIDIVGFGAYWAESARQIPDKGDLSAYWIGISYAGDFLGTAPSYTLIRDPMLRLCHRLIACSIAGRSQAPKKVTVTDLFYLRGMDVDSVNVPYPLARYLRLFALGRKHGAMISGAAEDVPAVDEGAQADPAPVQAPQQPPPPLAAGRTIP</sequence>
<feature type="compositionally biased region" description="Low complexity" evidence="1">
    <location>
        <begin position="394"/>
        <end position="403"/>
    </location>
</feature>
<keyword evidence="3" id="KW-1185">Reference proteome</keyword>
<evidence type="ECO:0000313" key="3">
    <source>
        <dbReference type="Proteomes" id="UP001151760"/>
    </source>
</evidence>